<feature type="compositionally biased region" description="Basic and acidic residues" evidence="3">
    <location>
        <begin position="255"/>
        <end position="265"/>
    </location>
</feature>
<reference evidence="5 6" key="1">
    <citation type="submission" date="2017-03" db="EMBL/GenBank/DDBJ databases">
        <authorList>
            <person name="Afonso C.L."/>
            <person name="Miller P.J."/>
            <person name="Scott M.A."/>
            <person name="Spackman E."/>
            <person name="Goraichik I."/>
            <person name="Dimitrov K.M."/>
            <person name="Suarez D.L."/>
            <person name="Swayne D.E."/>
        </authorList>
    </citation>
    <scope>NUCLEOTIDE SEQUENCE [LARGE SCALE GENOMIC DNA]</scope>
    <source>
        <strain evidence="5 6">CECT 8110</strain>
    </source>
</reference>
<protein>
    <submittedName>
        <fullName evidence="5">Putative phospholipid-binding lipoprotein MlaA</fullName>
    </submittedName>
</protein>
<dbReference type="Proteomes" id="UP000193207">
    <property type="component" value="Unassembled WGS sequence"/>
</dbReference>
<dbReference type="PANTHER" id="PTHR30035">
    <property type="entry name" value="LIPOPROTEIN VACJ-RELATED"/>
    <property type="match status" value="1"/>
</dbReference>
<evidence type="ECO:0000256" key="1">
    <source>
        <dbReference type="ARBA" id="ARBA00010634"/>
    </source>
</evidence>
<dbReference type="Pfam" id="PF04333">
    <property type="entry name" value="MlaA"/>
    <property type="match status" value="1"/>
</dbReference>
<keyword evidence="6" id="KW-1185">Reference proteome</keyword>
<evidence type="ECO:0000313" key="5">
    <source>
        <dbReference type="EMBL" id="SLN58964.1"/>
    </source>
</evidence>
<proteinExistence type="inferred from homology"/>
<dbReference type="GO" id="GO:0016020">
    <property type="term" value="C:membrane"/>
    <property type="evidence" value="ECO:0007669"/>
    <property type="project" value="InterPro"/>
</dbReference>
<gene>
    <name evidence="5" type="primary">mlaA</name>
    <name evidence="5" type="ORF">ROH8110_03283</name>
</gene>
<accession>A0A1X6ZT83</accession>
<dbReference type="InterPro" id="IPR007428">
    <property type="entry name" value="MlaA"/>
</dbReference>
<organism evidence="5 6">
    <name type="scientific">Roseovarius halotolerans</name>
    <dbReference type="NCBI Taxonomy" id="505353"/>
    <lineage>
        <taxon>Bacteria</taxon>
        <taxon>Pseudomonadati</taxon>
        <taxon>Pseudomonadota</taxon>
        <taxon>Alphaproteobacteria</taxon>
        <taxon>Rhodobacterales</taxon>
        <taxon>Roseobacteraceae</taxon>
        <taxon>Roseovarius</taxon>
    </lineage>
</organism>
<feature type="chain" id="PRO_5010867091" evidence="4">
    <location>
        <begin position="30"/>
        <end position="265"/>
    </location>
</feature>
<keyword evidence="5" id="KW-0449">Lipoprotein</keyword>
<evidence type="ECO:0000256" key="3">
    <source>
        <dbReference type="SAM" id="MobiDB-lite"/>
    </source>
</evidence>
<keyword evidence="2 4" id="KW-0732">Signal</keyword>
<dbReference type="PANTHER" id="PTHR30035:SF3">
    <property type="entry name" value="INTERMEMBRANE PHOSPHOLIPID TRANSPORT SYSTEM LIPOPROTEIN MLAA"/>
    <property type="match status" value="1"/>
</dbReference>
<dbReference type="PRINTS" id="PR01805">
    <property type="entry name" value="VACJLIPOPROT"/>
</dbReference>
<sequence>MPAARITSLSRIARLGAAIALGVLVTACAKPGPDHPPGEPFDPYENTNRKIHEFNRSVDRALIRPAGKGYSNFLPDDIETLIGRFAFNLSLPGSIVNNILQGNGRGATEDTYRFVVNSTMGLGGFFDPASEIGMPKPTKADFGQTLYAWGVREGAYVELPLLGPSTERATVGKVVDLFTNPLTYALESPQNYYGTIASASSRLSDRGRYSETIDSILYQSADSYSQAQSLYLQNRRFKLGNRSGDTYLDPYDDPYGEKGEDPYDQ</sequence>
<evidence type="ECO:0000256" key="4">
    <source>
        <dbReference type="SAM" id="SignalP"/>
    </source>
</evidence>
<dbReference type="EMBL" id="FWFU01000004">
    <property type="protein sequence ID" value="SLN58964.1"/>
    <property type="molecule type" value="Genomic_DNA"/>
</dbReference>
<feature type="signal peptide" evidence="4">
    <location>
        <begin position="1"/>
        <end position="29"/>
    </location>
</feature>
<name>A0A1X6ZT83_9RHOB</name>
<dbReference type="PROSITE" id="PS51257">
    <property type="entry name" value="PROKAR_LIPOPROTEIN"/>
    <property type="match status" value="1"/>
</dbReference>
<dbReference type="AlphaFoldDB" id="A0A1X6ZT83"/>
<comment type="similarity">
    <text evidence="1">Belongs to the MlaA family.</text>
</comment>
<evidence type="ECO:0000256" key="2">
    <source>
        <dbReference type="ARBA" id="ARBA00022729"/>
    </source>
</evidence>
<dbReference type="GO" id="GO:0120010">
    <property type="term" value="P:intermembrane phospholipid transfer"/>
    <property type="evidence" value="ECO:0007669"/>
    <property type="project" value="TreeGrafter"/>
</dbReference>
<evidence type="ECO:0000313" key="6">
    <source>
        <dbReference type="Proteomes" id="UP000193207"/>
    </source>
</evidence>
<feature type="region of interest" description="Disordered" evidence="3">
    <location>
        <begin position="242"/>
        <end position="265"/>
    </location>
</feature>